<gene>
    <name evidence="1" type="ORF">ABVT11_17610</name>
</gene>
<dbReference type="RefSeq" id="WP_345928236.1">
    <property type="nucleotide sequence ID" value="NZ_JBDIVF010000005.1"/>
</dbReference>
<sequence>MPRPFNVTVIQPPDYPHSAALYEAAEYVQDLIGRSGIPAMLSGNRIMPDHHNVIFGAHLLSAAHAAALPAGTILFNSEQLGNSEGWYFRSGVYRQLLARFDVWDYSLNNLRHIPHQRKHAIPFLFSPALIRDTPPGPSPGLLFYGAATPRRIAILDELRAAGVPVTAISDLYGPQRDAIMRCAWAVLNLHNADTVENFEAIRCFHPLINGIPVISEDSTDDPSADLYRDFLFRFRRETLLPGILGFMQDPAGFGEAVRARLEAFRQTRPLEHFAPVLEATLAGHG</sequence>
<accession>A0ABV2CUQ1</accession>
<evidence type="ECO:0000313" key="2">
    <source>
        <dbReference type="Proteomes" id="UP001548590"/>
    </source>
</evidence>
<evidence type="ECO:0000313" key="1">
    <source>
        <dbReference type="EMBL" id="MET1491660.1"/>
    </source>
</evidence>
<reference evidence="1 2" key="1">
    <citation type="submission" date="2024-07" db="EMBL/GenBank/DDBJ databases">
        <title>Uliginosibacterium paludis KCTC:42655.</title>
        <authorList>
            <person name="Kim M.K."/>
        </authorList>
    </citation>
    <scope>NUCLEOTIDE SEQUENCE [LARGE SCALE GENOMIC DNA]</scope>
    <source>
        <strain evidence="1 2">KCTC 42655</strain>
    </source>
</reference>
<proteinExistence type="predicted"/>
<organism evidence="1 2">
    <name type="scientific">Uliginosibacterium paludis</name>
    <dbReference type="NCBI Taxonomy" id="1615952"/>
    <lineage>
        <taxon>Bacteria</taxon>
        <taxon>Pseudomonadati</taxon>
        <taxon>Pseudomonadota</taxon>
        <taxon>Betaproteobacteria</taxon>
        <taxon>Rhodocyclales</taxon>
        <taxon>Zoogloeaceae</taxon>
        <taxon>Uliginosibacterium</taxon>
    </lineage>
</organism>
<comment type="caution">
    <text evidence="1">The sequence shown here is derived from an EMBL/GenBank/DDBJ whole genome shotgun (WGS) entry which is preliminary data.</text>
</comment>
<dbReference type="EMBL" id="JBEWLZ010000014">
    <property type="protein sequence ID" value="MET1491660.1"/>
    <property type="molecule type" value="Genomic_DNA"/>
</dbReference>
<protein>
    <submittedName>
        <fullName evidence="1">Uncharacterized protein</fullName>
    </submittedName>
</protein>
<dbReference type="Proteomes" id="UP001548590">
    <property type="component" value="Unassembled WGS sequence"/>
</dbReference>
<keyword evidence="2" id="KW-1185">Reference proteome</keyword>
<name>A0ABV2CUQ1_9RHOO</name>